<dbReference type="RefSeq" id="WP_142899915.1">
    <property type="nucleotide sequence ID" value="NZ_ML660072.1"/>
</dbReference>
<accession>A0A545SXN9</accession>
<keyword evidence="4" id="KW-1185">Reference proteome</keyword>
<reference evidence="3 4" key="1">
    <citation type="submission" date="2019-06" db="EMBL/GenBank/DDBJ databases">
        <title>Whole genome sequence for Rhodospirillaceae sp. R148.</title>
        <authorList>
            <person name="Wang G."/>
        </authorList>
    </citation>
    <scope>NUCLEOTIDE SEQUENCE [LARGE SCALE GENOMIC DNA]</scope>
    <source>
        <strain evidence="3 4">R148</strain>
    </source>
</reference>
<protein>
    <submittedName>
        <fullName evidence="3">Calmodulin</fullName>
    </submittedName>
</protein>
<organism evidence="3 4">
    <name type="scientific">Denitrobaculum tricleocarpae</name>
    <dbReference type="NCBI Taxonomy" id="2591009"/>
    <lineage>
        <taxon>Bacteria</taxon>
        <taxon>Pseudomonadati</taxon>
        <taxon>Pseudomonadota</taxon>
        <taxon>Alphaproteobacteria</taxon>
        <taxon>Rhodospirillales</taxon>
        <taxon>Rhodospirillaceae</taxon>
        <taxon>Denitrobaculum</taxon>
    </lineage>
</organism>
<feature type="domain" description="EF-hand" evidence="2">
    <location>
        <begin position="48"/>
        <end position="72"/>
    </location>
</feature>
<comment type="caution">
    <text evidence="3">The sequence shown here is derived from an EMBL/GenBank/DDBJ whole genome shotgun (WGS) entry which is preliminary data.</text>
</comment>
<sequence>MKKVLGVALISLFASSAAYAATFAEADADASGAVSAEEAASIMPNLTEDIFKAADADGSGDLSEAEFSTIPQ</sequence>
<dbReference type="InterPro" id="IPR018247">
    <property type="entry name" value="EF_Hand_1_Ca_BS"/>
</dbReference>
<proteinExistence type="predicted"/>
<dbReference type="Pfam" id="PF13202">
    <property type="entry name" value="EF-hand_5"/>
    <property type="match status" value="2"/>
</dbReference>
<feature type="signal peptide" evidence="1">
    <location>
        <begin position="1"/>
        <end position="20"/>
    </location>
</feature>
<evidence type="ECO:0000313" key="4">
    <source>
        <dbReference type="Proteomes" id="UP000315252"/>
    </source>
</evidence>
<dbReference type="Proteomes" id="UP000315252">
    <property type="component" value="Unassembled WGS sequence"/>
</dbReference>
<evidence type="ECO:0000256" key="1">
    <source>
        <dbReference type="SAM" id="SignalP"/>
    </source>
</evidence>
<keyword evidence="1" id="KW-0732">Signal</keyword>
<evidence type="ECO:0000313" key="3">
    <source>
        <dbReference type="EMBL" id="TQV69724.1"/>
    </source>
</evidence>
<dbReference type="PROSITE" id="PS50222">
    <property type="entry name" value="EF_HAND_2"/>
    <property type="match status" value="1"/>
</dbReference>
<dbReference type="InterPro" id="IPR002048">
    <property type="entry name" value="EF_hand_dom"/>
</dbReference>
<dbReference type="SUPFAM" id="SSF47473">
    <property type="entry name" value="EF-hand"/>
    <property type="match status" value="1"/>
</dbReference>
<dbReference type="EMBL" id="VHSH01000021">
    <property type="protein sequence ID" value="TQV69724.1"/>
    <property type="molecule type" value="Genomic_DNA"/>
</dbReference>
<dbReference type="InterPro" id="IPR011992">
    <property type="entry name" value="EF-hand-dom_pair"/>
</dbReference>
<feature type="chain" id="PRO_5022225302" evidence="1">
    <location>
        <begin position="21"/>
        <end position="72"/>
    </location>
</feature>
<dbReference type="GO" id="GO:0005509">
    <property type="term" value="F:calcium ion binding"/>
    <property type="evidence" value="ECO:0007669"/>
    <property type="project" value="InterPro"/>
</dbReference>
<dbReference type="Gene3D" id="1.10.238.10">
    <property type="entry name" value="EF-hand"/>
    <property type="match status" value="1"/>
</dbReference>
<dbReference type="AlphaFoldDB" id="A0A545SXN9"/>
<name>A0A545SXN9_9PROT</name>
<gene>
    <name evidence="3" type="ORF">FKG95_28725</name>
</gene>
<dbReference type="PROSITE" id="PS00018">
    <property type="entry name" value="EF_HAND_1"/>
    <property type="match status" value="1"/>
</dbReference>
<evidence type="ECO:0000259" key="2">
    <source>
        <dbReference type="PROSITE" id="PS50222"/>
    </source>
</evidence>